<dbReference type="GO" id="GO:0006508">
    <property type="term" value="P:proteolysis"/>
    <property type="evidence" value="ECO:0007669"/>
    <property type="project" value="UniProtKB-KW"/>
</dbReference>
<keyword evidence="8 10" id="KW-1133">Transmembrane helix</keyword>
<evidence type="ECO:0000259" key="12">
    <source>
        <dbReference type="Pfam" id="PF08496"/>
    </source>
</evidence>
<evidence type="ECO:0000313" key="13">
    <source>
        <dbReference type="EMBL" id="QCI26358.1"/>
    </source>
</evidence>
<evidence type="ECO:0000256" key="9">
    <source>
        <dbReference type="ARBA" id="ARBA00023136"/>
    </source>
</evidence>
<evidence type="ECO:0000256" key="8">
    <source>
        <dbReference type="ARBA" id="ARBA00022989"/>
    </source>
</evidence>
<dbReference type="InterPro" id="IPR029045">
    <property type="entry name" value="ClpP/crotonase-like_dom_sf"/>
</dbReference>
<dbReference type="InterPro" id="IPR047272">
    <property type="entry name" value="S49_SppA_C"/>
</dbReference>
<dbReference type="InterPro" id="IPR013703">
    <property type="entry name" value="Peptidase_S49_N_proteobac"/>
</dbReference>
<dbReference type="AlphaFoldDB" id="A0A4D6YL44"/>
<dbReference type="OrthoDB" id="5614232at2"/>
<dbReference type="Pfam" id="PF08496">
    <property type="entry name" value="Peptidase_S49_N"/>
    <property type="match status" value="1"/>
</dbReference>
<dbReference type="CDD" id="cd07023">
    <property type="entry name" value="S49_Sppa_N_C"/>
    <property type="match status" value="1"/>
</dbReference>
<evidence type="ECO:0000256" key="7">
    <source>
        <dbReference type="ARBA" id="ARBA00022825"/>
    </source>
</evidence>
<dbReference type="Proteomes" id="UP000298636">
    <property type="component" value="Chromosome"/>
</dbReference>
<evidence type="ECO:0000256" key="10">
    <source>
        <dbReference type="SAM" id="Phobius"/>
    </source>
</evidence>
<evidence type="ECO:0000256" key="2">
    <source>
        <dbReference type="ARBA" id="ARBA00008683"/>
    </source>
</evidence>
<keyword evidence="4 13" id="KW-0645">Protease</keyword>
<evidence type="ECO:0000256" key="3">
    <source>
        <dbReference type="ARBA" id="ARBA00022475"/>
    </source>
</evidence>
<keyword evidence="14" id="KW-1185">Reference proteome</keyword>
<dbReference type="GO" id="GO:0005886">
    <property type="term" value="C:plasma membrane"/>
    <property type="evidence" value="ECO:0007669"/>
    <property type="project" value="UniProtKB-SubCell"/>
</dbReference>
<feature type="domain" description="Peptidase S49 N-terminal proteobacteria" evidence="12">
    <location>
        <begin position="2"/>
        <end position="151"/>
    </location>
</feature>
<dbReference type="EMBL" id="CP032998">
    <property type="protein sequence ID" value="QCI26358.1"/>
    <property type="molecule type" value="Genomic_DNA"/>
</dbReference>
<dbReference type="PANTHER" id="PTHR42987">
    <property type="entry name" value="PEPTIDASE S49"/>
    <property type="match status" value="1"/>
</dbReference>
<evidence type="ECO:0000256" key="6">
    <source>
        <dbReference type="ARBA" id="ARBA00022801"/>
    </source>
</evidence>
<dbReference type="Gene3D" id="3.90.226.10">
    <property type="entry name" value="2-enoyl-CoA Hydratase, Chain A, domain 1"/>
    <property type="match status" value="1"/>
</dbReference>
<dbReference type="NCBIfam" id="NF008745">
    <property type="entry name" value="PRK11778.1"/>
    <property type="match status" value="1"/>
</dbReference>
<feature type="transmembrane region" description="Helical" evidence="10">
    <location>
        <begin position="7"/>
        <end position="28"/>
    </location>
</feature>
<dbReference type="GO" id="GO:0004252">
    <property type="term" value="F:serine-type endopeptidase activity"/>
    <property type="evidence" value="ECO:0007669"/>
    <property type="project" value="InterPro"/>
</dbReference>
<name>A0A4D6YL44_9GAMM</name>
<evidence type="ECO:0000313" key="14">
    <source>
        <dbReference type="Proteomes" id="UP000298636"/>
    </source>
</evidence>
<evidence type="ECO:0000256" key="4">
    <source>
        <dbReference type="ARBA" id="ARBA00022670"/>
    </source>
</evidence>
<organism evidence="13 14">
    <name type="scientific">Buchnera aphidicola</name>
    <name type="common">Stegophylla sp.</name>
    <dbReference type="NCBI Taxonomy" id="2315800"/>
    <lineage>
        <taxon>Bacteria</taxon>
        <taxon>Pseudomonadati</taxon>
        <taxon>Pseudomonadota</taxon>
        <taxon>Gammaproteobacteria</taxon>
        <taxon>Enterobacterales</taxon>
        <taxon>Erwiniaceae</taxon>
        <taxon>Buchnera</taxon>
    </lineage>
</organism>
<reference evidence="13 14" key="1">
    <citation type="submission" date="2018-10" db="EMBL/GenBank/DDBJ databases">
        <title>Comparative functional genomics of the obligate endosymbiont Buchnera aphidicola.</title>
        <authorList>
            <person name="Chong R.A."/>
        </authorList>
    </citation>
    <scope>NUCLEOTIDE SEQUENCE [LARGE SCALE GENOMIC DNA]</scope>
    <source>
        <strain evidence="13 14">Ssp</strain>
    </source>
</reference>
<protein>
    <submittedName>
        <fullName evidence="13">Protease SohB</fullName>
    </submittedName>
</protein>
<dbReference type="RefSeq" id="WP_158351780.1">
    <property type="nucleotide sequence ID" value="NZ_CP032998.1"/>
</dbReference>
<feature type="domain" description="Peptidase S49" evidence="11">
    <location>
        <begin position="154"/>
        <end position="299"/>
    </location>
</feature>
<accession>A0A4D6YL44</accession>
<comment type="subcellular location">
    <subcellularLocation>
        <location evidence="1">Cell membrane</location>
    </subcellularLocation>
</comment>
<keyword evidence="7" id="KW-0720">Serine protease</keyword>
<proteinExistence type="inferred from homology"/>
<gene>
    <name evidence="13" type="primary">sohB</name>
    <name evidence="13" type="ORF">D9V79_00900</name>
</gene>
<evidence type="ECO:0000259" key="11">
    <source>
        <dbReference type="Pfam" id="PF01343"/>
    </source>
</evidence>
<dbReference type="Pfam" id="PF01343">
    <property type="entry name" value="Peptidase_S49"/>
    <property type="match status" value="1"/>
</dbReference>
<comment type="similarity">
    <text evidence="2">Belongs to the peptidase S49 family.</text>
</comment>
<dbReference type="PANTHER" id="PTHR42987:SF4">
    <property type="entry name" value="PROTEASE SOHB-RELATED"/>
    <property type="match status" value="1"/>
</dbReference>
<sequence>MDIIIQYSLFVMKIITFLFFFIILFLFINILCKKKNNTIKGILKVTNIIDHYNHMQGIIVSSKMNKYHKKKWFIKTKKQKCFKNKNFHENMLKPTLYVIDFYGDMHASEVFSLREEISAIISVAKKHDEVLLRLESSGGTIHEYGLAASQLQRLRDKKIKLTVSIDKIAASGGYMMACVANHISASYFSIIGSIGVVSLIPNFYKFLKKNNIDIELHTAGNYKRTLTMFGENTTYNRQYFQNKLNDTHNLFKQFIYNMRPCLDIHKVSNGDYWFGVDALRKKLIDSINTSDDIILNKMSDFNIFHIQYIKSKKVINHFLRYFLNKIKNYLFI</sequence>
<dbReference type="InterPro" id="IPR002142">
    <property type="entry name" value="Peptidase_S49"/>
</dbReference>
<keyword evidence="9 10" id="KW-0472">Membrane</keyword>
<dbReference type="Gene3D" id="6.20.330.10">
    <property type="match status" value="1"/>
</dbReference>
<dbReference type="SUPFAM" id="SSF52096">
    <property type="entry name" value="ClpP/crotonase"/>
    <property type="match status" value="1"/>
</dbReference>
<evidence type="ECO:0000256" key="1">
    <source>
        <dbReference type="ARBA" id="ARBA00004236"/>
    </source>
</evidence>
<feature type="transmembrane region" description="Helical" evidence="10">
    <location>
        <begin position="185"/>
        <end position="204"/>
    </location>
</feature>
<keyword evidence="6" id="KW-0378">Hydrolase</keyword>
<evidence type="ECO:0000256" key="5">
    <source>
        <dbReference type="ARBA" id="ARBA00022692"/>
    </source>
</evidence>
<keyword evidence="5 10" id="KW-0812">Transmembrane</keyword>
<keyword evidence="3" id="KW-1003">Cell membrane</keyword>